<evidence type="ECO:0000313" key="7">
    <source>
        <dbReference type="Proteomes" id="UP001500449"/>
    </source>
</evidence>
<evidence type="ECO:0000256" key="1">
    <source>
        <dbReference type="ARBA" id="ARBA00022630"/>
    </source>
</evidence>
<accession>A0ABN2MK38</accession>
<dbReference type="InterPro" id="IPR036661">
    <property type="entry name" value="Luciferase-like_sf"/>
</dbReference>
<dbReference type="RefSeq" id="WP_344411461.1">
    <property type="nucleotide sequence ID" value="NZ_BAAAQK010000001.1"/>
</dbReference>
<dbReference type="EMBL" id="BAAAQK010000001">
    <property type="protein sequence ID" value="GAA1827023.1"/>
    <property type="molecule type" value="Genomic_DNA"/>
</dbReference>
<evidence type="ECO:0000256" key="3">
    <source>
        <dbReference type="ARBA" id="ARBA00023002"/>
    </source>
</evidence>
<keyword evidence="3" id="KW-0560">Oxidoreductase</keyword>
<dbReference type="CDD" id="cd01094">
    <property type="entry name" value="Alkanesulfonate_monoxygenase"/>
    <property type="match status" value="1"/>
</dbReference>
<feature type="domain" description="Luciferase-like" evidence="5">
    <location>
        <begin position="12"/>
        <end position="313"/>
    </location>
</feature>
<gene>
    <name evidence="6" type="ORF">GCM10009836_00830</name>
</gene>
<reference evidence="6 7" key="1">
    <citation type="journal article" date="2019" name="Int. J. Syst. Evol. Microbiol.">
        <title>The Global Catalogue of Microorganisms (GCM) 10K type strain sequencing project: providing services to taxonomists for standard genome sequencing and annotation.</title>
        <authorList>
            <consortium name="The Broad Institute Genomics Platform"/>
            <consortium name="The Broad Institute Genome Sequencing Center for Infectious Disease"/>
            <person name="Wu L."/>
            <person name="Ma J."/>
        </authorList>
    </citation>
    <scope>NUCLEOTIDE SEQUENCE [LARGE SCALE GENOMIC DNA]</scope>
    <source>
        <strain evidence="6 7">JCM 16009</strain>
    </source>
</reference>
<keyword evidence="2" id="KW-0288">FMN</keyword>
<keyword evidence="4" id="KW-0503">Monooxygenase</keyword>
<dbReference type="PANTHER" id="PTHR42847:SF9">
    <property type="entry name" value="BLL6451 PROTEIN"/>
    <property type="match status" value="1"/>
</dbReference>
<keyword evidence="7" id="KW-1185">Reference proteome</keyword>
<comment type="caution">
    <text evidence="6">The sequence shown here is derived from an EMBL/GenBank/DDBJ whole genome shotgun (WGS) entry which is preliminary data.</text>
</comment>
<evidence type="ECO:0000259" key="5">
    <source>
        <dbReference type="Pfam" id="PF00296"/>
    </source>
</evidence>
<name>A0ABN2MK38_9PSEU</name>
<dbReference type="Gene3D" id="3.20.20.30">
    <property type="entry name" value="Luciferase-like domain"/>
    <property type="match status" value="1"/>
</dbReference>
<dbReference type="Proteomes" id="UP001500449">
    <property type="component" value="Unassembled WGS sequence"/>
</dbReference>
<sequence>MVDFFTGLQPLEPGEDDPAELVGRVRELDASEAIDRVLVGYSSIWPHNHATAPYILAMTEKFSPIVAHRPGVMAPTAAARYFATLDVLARGRLAINVVVGGSDKDLHRESDASPKSERYERAIEYLDLVRRTWTEPSSFDHEGRFYSAESVKILTRPVQGQVPIFMGGESDAAVDFGARHADLYMLWGEPFAGTTERIARVRAAAEGYARPIEFSLSLRLFLGETEDDAWAKARAVEQQIADAQGGHAFLRSSATDTSVGRRRALALTDEELHDTCFWTGLTKLLGGFANSQALVGTEEQILDTLGTYHDLGVGTFLVTTGAEAGWDPSLEDFLLRAKKEL</sequence>
<evidence type="ECO:0000256" key="4">
    <source>
        <dbReference type="ARBA" id="ARBA00023033"/>
    </source>
</evidence>
<keyword evidence="1" id="KW-0285">Flavoprotein</keyword>
<dbReference type="InterPro" id="IPR050172">
    <property type="entry name" value="SsuD_RutA_monooxygenase"/>
</dbReference>
<evidence type="ECO:0000256" key="2">
    <source>
        <dbReference type="ARBA" id="ARBA00022643"/>
    </source>
</evidence>
<dbReference type="InterPro" id="IPR011251">
    <property type="entry name" value="Luciferase-like_dom"/>
</dbReference>
<organism evidence="6 7">
    <name type="scientific">Pseudonocardia ailaonensis</name>
    <dbReference type="NCBI Taxonomy" id="367279"/>
    <lineage>
        <taxon>Bacteria</taxon>
        <taxon>Bacillati</taxon>
        <taxon>Actinomycetota</taxon>
        <taxon>Actinomycetes</taxon>
        <taxon>Pseudonocardiales</taxon>
        <taxon>Pseudonocardiaceae</taxon>
        <taxon>Pseudonocardia</taxon>
    </lineage>
</organism>
<dbReference type="SUPFAM" id="SSF51679">
    <property type="entry name" value="Bacterial luciferase-like"/>
    <property type="match status" value="1"/>
</dbReference>
<proteinExistence type="predicted"/>
<evidence type="ECO:0000313" key="6">
    <source>
        <dbReference type="EMBL" id="GAA1827023.1"/>
    </source>
</evidence>
<dbReference type="PANTHER" id="PTHR42847">
    <property type="entry name" value="ALKANESULFONATE MONOOXYGENASE"/>
    <property type="match status" value="1"/>
</dbReference>
<protein>
    <submittedName>
        <fullName evidence="6">LLM class flavin-dependent oxidoreductase</fullName>
    </submittedName>
</protein>
<dbReference type="Pfam" id="PF00296">
    <property type="entry name" value="Bac_luciferase"/>
    <property type="match status" value="1"/>
</dbReference>